<accession>A0A915EW69</accession>
<reference evidence="2" key="1">
    <citation type="submission" date="2022-11" db="UniProtKB">
        <authorList>
            <consortium name="WormBaseParasite"/>
        </authorList>
    </citation>
    <scope>IDENTIFICATION</scope>
</reference>
<organism evidence="1 2">
    <name type="scientific">Ditylenchus dipsaci</name>
    <dbReference type="NCBI Taxonomy" id="166011"/>
    <lineage>
        <taxon>Eukaryota</taxon>
        <taxon>Metazoa</taxon>
        <taxon>Ecdysozoa</taxon>
        <taxon>Nematoda</taxon>
        <taxon>Chromadorea</taxon>
        <taxon>Rhabditida</taxon>
        <taxon>Tylenchina</taxon>
        <taxon>Tylenchomorpha</taxon>
        <taxon>Sphaerularioidea</taxon>
        <taxon>Anguinidae</taxon>
        <taxon>Anguininae</taxon>
        <taxon>Ditylenchus</taxon>
    </lineage>
</organism>
<dbReference type="AlphaFoldDB" id="A0A915EW69"/>
<evidence type="ECO:0000313" key="2">
    <source>
        <dbReference type="WBParaSite" id="jg9658"/>
    </source>
</evidence>
<dbReference type="Proteomes" id="UP000887574">
    <property type="component" value="Unplaced"/>
</dbReference>
<sequence length="626" mass="71309">MEQIEIIERSVIESRRPISEQDALRFLPQSHTRSSTEHFVSSNSAFNMDQLPPLPVFAEADDEHRYYLSEEREAGGKDSYFFDSGQSPINKELQSSSYGVNNYGYDLNEVHTSEGGARIVQTHGGGELPNEEDANFSSLMHDRSLDSATVLHSSGLAANRTTTTTSRPPAYPGTVHMDSDVSQTSDKLQGILKNPGDTSWKHYSSSEDNSLARKIVIRECRRTRQKLVLFTRHLLVPLQSTANKVTMPPKNGHTPAIVAVVEQIMEREWSPKLCGRCSALYFLALPEVFCCNSFTAVDFNTGYVAIADHALTDEQGRHTTCFIMQLDRNAMPDMSTLQDALSHTYHEVRTQYGWQEYWQYNVEPVDASFIQGKFKDEIDDCKNVKWYFLKHAVYTRDSSCSECYDFCLPDYAVQRRQKYEDEVTLGIRRLDCFRLYVGEWSRFRVDTDESGGHWQYPKHSPRKTQRDEDGNWVDWFLMVLDIILVRRVLGEIGDYSSDEEDQGPNVSAGYLGEKQGEASFENLDGCKACLHTLNITGTVVKRVGEHNHCVDTIAVHVQRFKNGVKRRAIETLELWALSTAFQFSDFGSGLSFSIRLIHILKAFKPSLQKVFRERQCREIGSKKLVV</sequence>
<evidence type="ECO:0000313" key="1">
    <source>
        <dbReference type="Proteomes" id="UP000887574"/>
    </source>
</evidence>
<keyword evidence="1" id="KW-1185">Reference proteome</keyword>
<proteinExistence type="predicted"/>
<name>A0A915EW69_9BILA</name>
<protein>
    <submittedName>
        <fullName evidence="2">Uncharacterized protein</fullName>
    </submittedName>
</protein>
<dbReference type="WBParaSite" id="jg9658">
    <property type="protein sequence ID" value="jg9658"/>
    <property type="gene ID" value="jg9658"/>
</dbReference>